<comment type="caution">
    <text evidence="1">The sequence shown here is derived from an EMBL/GenBank/DDBJ whole genome shotgun (WGS) entry which is preliminary data.</text>
</comment>
<keyword evidence="3" id="KW-1185">Reference proteome</keyword>
<evidence type="ECO:0000313" key="3">
    <source>
        <dbReference type="Proteomes" id="UP001367676"/>
    </source>
</evidence>
<organism evidence="1 3">
    <name type="scientific">Parthenolecanium corni</name>
    <dbReference type="NCBI Taxonomy" id="536013"/>
    <lineage>
        <taxon>Eukaryota</taxon>
        <taxon>Metazoa</taxon>
        <taxon>Ecdysozoa</taxon>
        <taxon>Arthropoda</taxon>
        <taxon>Hexapoda</taxon>
        <taxon>Insecta</taxon>
        <taxon>Pterygota</taxon>
        <taxon>Neoptera</taxon>
        <taxon>Paraneoptera</taxon>
        <taxon>Hemiptera</taxon>
        <taxon>Sternorrhyncha</taxon>
        <taxon>Coccoidea</taxon>
        <taxon>Coccidae</taxon>
        <taxon>Parthenolecanium</taxon>
    </lineage>
</organism>
<sequence>MTSAKFQFFLLAEGTDKTTSVVLKRIRSFDNETWFSFPEEYQKLAHHKSLMEIAPIKGATSVLKARGQYRSVNATLTEAVAKQYVDDDGNFVFKEHYLAETRFITTPTSSDPKMDELVSSLSKISESKEESVKDIMKHFLIEKFSQKNKNVEAWCDLFEKESKRFNLTGFKQIEVLKSCLDPAMSDWFSVNQRRLDSTAVWKDWKEKLISTFGDNSWKPIRYAYLYKYMSGSYIDYCVKKEKYLLELDRKLPDIVILDLIIVGLPSHVQNSLNKHTVTTIDILHRKLKKFESDVLDSSNKFKSKFNVNNYNKNFNQSKINSEESPKFKSKFFTSSNSSEKKTNNFVNKKACSFCASKGYNDRLHPETACWFKDKSLFPQKSVNNVEAESSLSEDETKN</sequence>
<reference evidence="1 3" key="1">
    <citation type="submission" date="2024-03" db="EMBL/GenBank/DDBJ databases">
        <title>Adaptation during the transition from Ophiocordyceps entomopathogen to insect associate is accompanied by gene loss and intensified selection.</title>
        <authorList>
            <person name="Ward C.M."/>
            <person name="Onetto C.A."/>
            <person name="Borneman A.R."/>
        </authorList>
    </citation>
    <scope>NUCLEOTIDE SEQUENCE [LARGE SCALE GENOMIC DNA]</scope>
    <source>
        <strain evidence="1">AWRI1</strain>
        <tissue evidence="1">Single Adult Female</tissue>
    </source>
</reference>
<dbReference type="EMBL" id="JBBCAQ010000032">
    <property type="protein sequence ID" value="KAK7584084.1"/>
    <property type="molecule type" value="Genomic_DNA"/>
</dbReference>
<name>A0AAN9TH57_9HEMI</name>
<evidence type="ECO:0000313" key="1">
    <source>
        <dbReference type="EMBL" id="KAK7584084.1"/>
    </source>
</evidence>
<accession>A0AAN9TH57</accession>
<evidence type="ECO:0000313" key="2">
    <source>
        <dbReference type="EMBL" id="KAK7602763.1"/>
    </source>
</evidence>
<dbReference type="EMBL" id="JBBCAQ010000007">
    <property type="protein sequence ID" value="KAK7602763.1"/>
    <property type="molecule type" value="Genomic_DNA"/>
</dbReference>
<protein>
    <submittedName>
        <fullName evidence="1">Uncharacterized protein</fullName>
    </submittedName>
</protein>
<dbReference type="Proteomes" id="UP001367676">
    <property type="component" value="Unassembled WGS sequence"/>
</dbReference>
<proteinExistence type="predicted"/>
<dbReference type="AlphaFoldDB" id="A0AAN9TH57"/>
<gene>
    <name evidence="1" type="ORF">V9T40_005047</name>
    <name evidence="2" type="ORF">V9T40_006737</name>
</gene>